<keyword evidence="7" id="KW-0482">Metalloprotease</keyword>
<dbReference type="Proteomes" id="UP000007161">
    <property type="component" value="Chromosome"/>
</dbReference>
<proteinExistence type="inferred from homology"/>
<evidence type="ECO:0000256" key="6">
    <source>
        <dbReference type="ARBA" id="ARBA00022833"/>
    </source>
</evidence>
<name>H2J7M8_MARPK</name>
<gene>
    <name evidence="19" type="ordered locus">Marpi_0957</name>
</gene>
<dbReference type="RefSeq" id="WP_014296441.1">
    <property type="nucleotide sequence ID" value="NC_016751.1"/>
</dbReference>
<evidence type="ECO:0000256" key="16">
    <source>
        <dbReference type="ARBA" id="ARBA00077688"/>
    </source>
</evidence>
<dbReference type="PANTHER" id="PTHR43501">
    <property type="entry name" value="CYTOSOL NON-SPECIFIC DIPEPTIDASE"/>
    <property type="match status" value="1"/>
</dbReference>
<evidence type="ECO:0000256" key="4">
    <source>
        <dbReference type="ARBA" id="ARBA00022723"/>
    </source>
</evidence>
<dbReference type="EMBL" id="CP003257">
    <property type="protein sequence ID" value="AEX85369.1"/>
    <property type="molecule type" value="Genomic_DNA"/>
</dbReference>
<evidence type="ECO:0000313" key="20">
    <source>
        <dbReference type="Proteomes" id="UP000007161"/>
    </source>
</evidence>
<comment type="cofactor">
    <cofactor evidence="1">
        <name>Co(2+)</name>
        <dbReference type="ChEBI" id="CHEBI:48828"/>
    </cofactor>
</comment>
<keyword evidence="5" id="KW-0378">Hydrolase</keyword>
<comment type="similarity">
    <text evidence="12">Belongs to the peptidase M20C family.</text>
</comment>
<dbReference type="Pfam" id="PF01546">
    <property type="entry name" value="Peptidase_M20"/>
    <property type="match status" value="1"/>
</dbReference>
<dbReference type="GO" id="GO:0046872">
    <property type="term" value="F:metal ion binding"/>
    <property type="evidence" value="ECO:0007669"/>
    <property type="project" value="UniProtKB-KW"/>
</dbReference>
<dbReference type="SUPFAM" id="SSF53187">
    <property type="entry name" value="Zn-dependent exopeptidases"/>
    <property type="match status" value="1"/>
</dbReference>
<accession>H2J7M8</accession>
<evidence type="ECO:0000256" key="12">
    <source>
        <dbReference type="ARBA" id="ARBA00061423"/>
    </source>
</evidence>
<dbReference type="NCBIfam" id="TIGR01893">
    <property type="entry name" value="aa-his-dipept"/>
    <property type="match status" value="1"/>
</dbReference>
<dbReference type="PIRSF" id="PIRSF016599">
    <property type="entry name" value="Xaa-His_dipept"/>
    <property type="match status" value="1"/>
</dbReference>
<dbReference type="FunFam" id="3.40.630.10:FF:000072">
    <property type="entry name" value="Aminoacyl-histidine dipeptidase"/>
    <property type="match status" value="1"/>
</dbReference>
<dbReference type="Gene3D" id="3.40.630.10">
    <property type="entry name" value="Zn peptidases"/>
    <property type="match status" value="2"/>
</dbReference>
<keyword evidence="6" id="KW-0862">Zinc</keyword>
<dbReference type="eggNOG" id="COG2195">
    <property type="taxonomic scope" value="Bacteria"/>
</dbReference>
<dbReference type="FunFam" id="3.40.630.10:FF:000015">
    <property type="entry name" value="Aminoacyl-histidine dipeptidase PepD"/>
    <property type="match status" value="1"/>
</dbReference>
<dbReference type="InterPro" id="IPR001160">
    <property type="entry name" value="Peptidase_M20C"/>
</dbReference>
<dbReference type="STRING" id="443254.Marpi_0957"/>
<keyword evidence="8" id="KW-0170">Cobalt</keyword>
<dbReference type="OrthoDB" id="9773892at2"/>
<comment type="cofactor">
    <cofactor evidence="2">
        <name>Zn(2+)</name>
        <dbReference type="ChEBI" id="CHEBI:29105"/>
    </cofactor>
</comment>
<dbReference type="InterPro" id="IPR002933">
    <property type="entry name" value="Peptidase_M20"/>
</dbReference>
<keyword evidence="4" id="KW-0479">Metal-binding</keyword>
<dbReference type="GO" id="GO:0006508">
    <property type="term" value="P:proteolysis"/>
    <property type="evidence" value="ECO:0007669"/>
    <property type="project" value="UniProtKB-KW"/>
</dbReference>
<keyword evidence="3" id="KW-0645">Protease</keyword>
<comment type="catalytic activity">
    <reaction evidence="9">
        <text>Hydrolysis of dipeptides, preferentially hydrophobic dipeptides including prolyl amino acids.</text>
        <dbReference type="EC" id="3.4.13.18"/>
    </reaction>
</comment>
<evidence type="ECO:0000256" key="7">
    <source>
        <dbReference type="ARBA" id="ARBA00023049"/>
    </source>
</evidence>
<dbReference type="GO" id="GO:0005829">
    <property type="term" value="C:cytosol"/>
    <property type="evidence" value="ECO:0007669"/>
    <property type="project" value="TreeGrafter"/>
</dbReference>
<evidence type="ECO:0000256" key="14">
    <source>
        <dbReference type="ARBA" id="ARBA00075285"/>
    </source>
</evidence>
<evidence type="ECO:0000313" key="19">
    <source>
        <dbReference type="EMBL" id="AEX85369.1"/>
    </source>
</evidence>
<organism evidence="19 20">
    <name type="scientific">Marinitoga piezophila (strain DSM 14283 / JCM 11233 / KA3)</name>
    <dbReference type="NCBI Taxonomy" id="443254"/>
    <lineage>
        <taxon>Bacteria</taxon>
        <taxon>Thermotogati</taxon>
        <taxon>Thermotogota</taxon>
        <taxon>Thermotogae</taxon>
        <taxon>Petrotogales</taxon>
        <taxon>Petrotogaceae</taxon>
        <taxon>Marinitoga</taxon>
    </lineage>
</organism>
<evidence type="ECO:0000256" key="9">
    <source>
        <dbReference type="ARBA" id="ARBA00036421"/>
    </source>
</evidence>
<dbReference type="InterPro" id="IPR011650">
    <property type="entry name" value="Peptidase_M20_dimer"/>
</dbReference>
<dbReference type="EC" id="3.4.13.18" evidence="10"/>
<evidence type="ECO:0000256" key="1">
    <source>
        <dbReference type="ARBA" id="ARBA00001941"/>
    </source>
</evidence>
<dbReference type="CDD" id="cd03890">
    <property type="entry name" value="M20_pepD"/>
    <property type="match status" value="1"/>
</dbReference>
<reference evidence="20" key="2">
    <citation type="submission" date="2012-01" db="EMBL/GenBank/DDBJ databases">
        <title>Complete sequence of chromosome of Marinitoga piezophila KA3.</title>
        <authorList>
            <person name="Lucas S."/>
            <person name="Han J."/>
            <person name="Lapidus A."/>
            <person name="Cheng J.-F."/>
            <person name="Goodwin L."/>
            <person name="Pitluck S."/>
            <person name="Peters L."/>
            <person name="Mikhailova N."/>
            <person name="Teshima H."/>
            <person name="Detter J.C."/>
            <person name="Han C."/>
            <person name="Tapia R."/>
            <person name="Land M."/>
            <person name="Hauser L."/>
            <person name="Kyrpides N."/>
            <person name="Ivanova N."/>
            <person name="Pagani I."/>
            <person name="Jebbar M."/>
            <person name="Vannier P."/>
            <person name="Oger P."/>
            <person name="Cario A."/>
            <person name="Bartlett D."/>
            <person name="Noll K.M."/>
            <person name="Woyke T."/>
        </authorList>
    </citation>
    <scope>NUCLEOTIDE SEQUENCE [LARGE SCALE GENOMIC DNA]</scope>
    <source>
        <strain evidence="20">DSM 14283 / JCM 11233 / KA3</strain>
    </source>
</reference>
<dbReference type="Pfam" id="PF07687">
    <property type="entry name" value="M20_dimer"/>
    <property type="match status" value="1"/>
</dbReference>
<keyword evidence="20" id="KW-1185">Reference proteome</keyword>
<evidence type="ECO:0000256" key="5">
    <source>
        <dbReference type="ARBA" id="ARBA00022801"/>
    </source>
</evidence>
<dbReference type="PRINTS" id="PR00934">
    <property type="entry name" value="XHISDIPTASE"/>
</dbReference>
<evidence type="ECO:0000259" key="18">
    <source>
        <dbReference type="Pfam" id="PF07687"/>
    </source>
</evidence>
<dbReference type="GO" id="GO:0070573">
    <property type="term" value="F:metallodipeptidase activity"/>
    <property type="evidence" value="ECO:0007669"/>
    <property type="project" value="TreeGrafter"/>
</dbReference>
<dbReference type="AlphaFoldDB" id="H2J7M8"/>
<feature type="domain" description="Peptidase M20 dimerisation" evidence="18">
    <location>
        <begin position="208"/>
        <end position="288"/>
    </location>
</feature>
<evidence type="ECO:0000256" key="13">
    <source>
        <dbReference type="ARBA" id="ARBA00071271"/>
    </source>
</evidence>
<evidence type="ECO:0000256" key="10">
    <source>
        <dbReference type="ARBA" id="ARBA00038976"/>
    </source>
</evidence>
<evidence type="ECO:0000256" key="2">
    <source>
        <dbReference type="ARBA" id="ARBA00001947"/>
    </source>
</evidence>
<dbReference type="PANTHER" id="PTHR43501:SF1">
    <property type="entry name" value="CYTOSOL NON-SPECIFIC DIPEPTIDASE"/>
    <property type="match status" value="1"/>
</dbReference>
<evidence type="ECO:0000256" key="11">
    <source>
        <dbReference type="ARBA" id="ARBA00044252"/>
    </source>
</evidence>
<dbReference type="HOGENOM" id="CLU_028526_0_0_0"/>
<dbReference type="KEGG" id="mpz:Marpi_0957"/>
<reference evidence="19 20" key="1">
    <citation type="journal article" date="2012" name="J. Bacteriol.">
        <title>Complete Genome Sequence of the Thermophilic, Piezophilic, Heterotrophic Bacterium Marinitoga piezophila KA3.</title>
        <authorList>
            <person name="Lucas S."/>
            <person name="Han J."/>
            <person name="Lapidus A."/>
            <person name="Cheng J.F."/>
            <person name="Goodwin L.A."/>
            <person name="Pitluck S."/>
            <person name="Peters L."/>
            <person name="Mikhailova N."/>
            <person name="Teshima H."/>
            <person name="Detter J.C."/>
            <person name="Han C."/>
            <person name="Tapia R."/>
            <person name="Land M."/>
            <person name="Hauser L."/>
            <person name="Kyrpides N.C."/>
            <person name="Ivanova N."/>
            <person name="Pagani I."/>
            <person name="Vannier P."/>
            <person name="Oger P."/>
            <person name="Bartlett D.H."/>
            <person name="Noll K.M."/>
            <person name="Woyke T."/>
            <person name="Jebbar M."/>
        </authorList>
    </citation>
    <scope>NUCLEOTIDE SEQUENCE [LARGE SCALE GENOMIC DNA]</scope>
    <source>
        <strain evidence="20">DSM 14283 / JCM 11233 / KA3</strain>
    </source>
</reference>
<evidence type="ECO:0000256" key="8">
    <source>
        <dbReference type="ARBA" id="ARBA00023285"/>
    </source>
</evidence>
<evidence type="ECO:0000256" key="3">
    <source>
        <dbReference type="ARBA" id="ARBA00022670"/>
    </source>
</evidence>
<evidence type="ECO:0000256" key="17">
    <source>
        <dbReference type="ARBA" id="ARBA00078074"/>
    </source>
</evidence>
<sequence>MGVLDGLKPEKVFKFFEEISMIPRCSGNEKAISDYLVKFAKERNLEYIQDDALNVIIKKPATPGYENVPGVIIQGHIDMVCEKTSDSNHDFSKDPLKLQIDGDFIKATNTTLGADNGIAVAYALAILDSDDIEHPYIEVLMTTEEETGMGGANALDPELLKGKVLLNIDSEEEGIFYVSCAGGLRDIITLPIEFMDAPSGFKSYEIKVFGLQGGHSGMEIIKQRGNANKLLGRVLYDLNKKIEVYGISIDGGDKSNAIPREATAKILTKDKAKLIEIIDYWKKVFKNEFSITDPDVELSVNEIEHYNKVMTKDSFEKAINILMLVHDGIQTMSKAIEGLVESSSNLGVVKTFDNRIEFTSATRSSVETLRDLIHNKAEIIAKLNGAKITTNAPYPAWEYKKDSKIRELMKKVYKDMYGKEPEITAIHAGLECGILSGKMKDVDMISFGPNIYGAHTPEEKLSISSTQRVWEFLLNVLKEMKNY</sequence>
<protein>
    <recommendedName>
        <fullName evidence="13">Cytosol non-specific dipeptidase</fullName>
        <ecNumber evidence="10">3.4.13.18</ecNumber>
    </recommendedName>
    <alternativeName>
        <fullName evidence="16">Aminoacyl-histidine dipeptidase</fullName>
    </alternativeName>
    <alternativeName>
        <fullName evidence="15">Beta-alanyl-histidine dipeptidase</fullName>
    </alternativeName>
    <alternativeName>
        <fullName evidence="14">Carnosinase</fullName>
    </alternativeName>
    <alternativeName>
        <fullName evidence="11">Peptidase D</fullName>
    </alternativeName>
    <alternativeName>
        <fullName evidence="17">Xaa-His dipeptidase</fullName>
    </alternativeName>
</protein>
<evidence type="ECO:0000256" key="15">
    <source>
        <dbReference type="ARBA" id="ARBA00076004"/>
    </source>
</evidence>